<dbReference type="GO" id="GO:0016987">
    <property type="term" value="F:sigma factor activity"/>
    <property type="evidence" value="ECO:0007669"/>
    <property type="project" value="InterPro"/>
</dbReference>
<protein>
    <submittedName>
        <fullName evidence="2">Sigma-70 family RNA polymerase sigma factor</fullName>
    </submittedName>
</protein>
<dbReference type="InterPro" id="IPR013324">
    <property type="entry name" value="RNA_pol_sigma_r3/r4-like"/>
</dbReference>
<keyword evidence="3" id="KW-1185">Reference proteome</keyword>
<proteinExistence type="predicted"/>
<dbReference type="Gene3D" id="1.10.10.10">
    <property type="entry name" value="Winged helix-like DNA-binding domain superfamily/Winged helix DNA-binding domain"/>
    <property type="match status" value="1"/>
</dbReference>
<dbReference type="RefSeq" id="WP_187302601.1">
    <property type="nucleotide sequence ID" value="NZ_CBCTON010000026.1"/>
</dbReference>
<dbReference type="Proteomes" id="UP000602647">
    <property type="component" value="Unassembled WGS sequence"/>
</dbReference>
<dbReference type="GO" id="GO:0006352">
    <property type="term" value="P:DNA-templated transcription initiation"/>
    <property type="evidence" value="ECO:0007669"/>
    <property type="project" value="InterPro"/>
</dbReference>
<dbReference type="GO" id="GO:0003677">
    <property type="term" value="F:DNA binding"/>
    <property type="evidence" value="ECO:0007669"/>
    <property type="project" value="InterPro"/>
</dbReference>
<accession>A0A923NK06</accession>
<sequence>MRDILTALMELYEKYRTVLTWYLIYEKTIPEIAAEFQMRYDTVQTRYRRGI</sequence>
<dbReference type="InterPro" id="IPR036388">
    <property type="entry name" value="WH-like_DNA-bd_sf"/>
</dbReference>
<dbReference type="InterPro" id="IPR013249">
    <property type="entry name" value="RNA_pol_sigma70_r4_t2"/>
</dbReference>
<organism evidence="2 3">
    <name type="scientific">Zhenpiania hominis</name>
    <dbReference type="NCBI Taxonomy" id="2763644"/>
    <lineage>
        <taxon>Bacteria</taxon>
        <taxon>Bacillati</taxon>
        <taxon>Bacillota</taxon>
        <taxon>Clostridia</taxon>
        <taxon>Peptostreptococcales</taxon>
        <taxon>Anaerovoracaceae</taxon>
        <taxon>Zhenpiania</taxon>
    </lineage>
</organism>
<evidence type="ECO:0000259" key="1">
    <source>
        <dbReference type="Pfam" id="PF08281"/>
    </source>
</evidence>
<dbReference type="EMBL" id="JACRYT010000005">
    <property type="protein sequence ID" value="MBC6679492.1"/>
    <property type="molecule type" value="Genomic_DNA"/>
</dbReference>
<dbReference type="AlphaFoldDB" id="A0A923NK06"/>
<comment type="caution">
    <text evidence="2">The sequence shown here is derived from an EMBL/GenBank/DDBJ whole genome shotgun (WGS) entry which is preliminary data.</text>
</comment>
<dbReference type="SUPFAM" id="SSF88659">
    <property type="entry name" value="Sigma3 and sigma4 domains of RNA polymerase sigma factors"/>
    <property type="match status" value="1"/>
</dbReference>
<name>A0A923NK06_9FIRM</name>
<gene>
    <name evidence="2" type="ORF">H9L42_06590</name>
</gene>
<evidence type="ECO:0000313" key="2">
    <source>
        <dbReference type="EMBL" id="MBC6679492.1"/>
    </source>
</evidence>
<reference evidence="2" key="1">
    <citation type="submission" date="2020-08" db="EMBL/GenBank/DDBJ databases">
        <title>Genome public.</title>
        <authorList>
            <person name="Liu C."/>
            <person name="Sun Q."/>
        </authorList>
    </citation>
    <scope>NUCLEOTIDE SEQUENCE</scope>
    <source>
        <strain evidence="2">BX12</strain>
    </source>
</reference>
<feature type="domain" description="RNA polymerase sigma factor 70 region 4 type 2" evidence="1">
    <location>
        <begin position="2"/>
        <end position="50"/>
    </location>
</feature>
<dbReference type="Pfam" id="PF08281">
    <property type="entry name" value="Sigma70_r4_2"/>
    <property type="match status" value="1"/>
</dbReference>
<evidence type="ECO:0000313" key="3">
    <source>
        <dbReference type="Proteomes" id="UP000602647"/>
    </source>
</evidence>